<keyword evidence="1" id="KW-0862">Zinc</keyword>
<dbReference type="AlphaFoldDB" id="A0A9X5I4D4"/>
<evidence type="ECO:0000256" key="1">
    <source>
        <dbReference type="PROSITE-ProRule" id="PRU00325"/>
    </source>
</evidence>
<dbReference type="InterPro" id="IPR007527">
    <property type="entry name" value="Znf_SWIM"/>
</dbReference>
<protein>
    <recommendedName>
        <fullName evidence="3">SWIM-type domain-containing protein</fullName>
    </recommendedName>
</protein>
<name>A0A9X5I4D4_9CYAN</name>
<reference evidence="4 5" key="1">
    <citation type="journal article" date="2015" name="Genome Announc.">
        <title>Draft Genome Sequence of the Terrestrial Cyanobacterium Scytonema millei VB511283, Isolated from Eastern India.</title>
        <authorList>
            <person name="Sen D."/>
            <person name="Chandrababunaidu M.M."/>
            <person name="Singh D."/>
            <person name="Sanghi N."/>
            <person name="Ghorai A."/>
            <person name="Mishra G.P."/>
            <person name="Madduluri M."/>
            <person name="Adhikary S.P."/>
            <person name="Tripathy S."/>
        </authorList>
    </citation>
    <scope>NUCLEOTIDE SEQUENCE [LARGE SCALE GENOMIC DNA]</scope>
    <source>
        <strain evidence="4 5">VB511283</strain>
    </source>
</reference>
<evidence type="ECO:0000313" key="4">
    <source>
        <dbReference type="EMBL" id="NHC34786.1"/>
    </source>
</evidence>
<proteinExistence type="predicted"/>
<evidence type="ECO:0000259" key="3">
    <source>
        <dbReference type="PROSITE" id="PS50966"/>
    </source>
</evidence>
<dbReference type="PROSITE" id="PS50966">
    <property type="entry name" value="ZF_SWIM"/>
    <property type="match status" value="1"/>
</dbReference>
<dbReference type="OrthoDB" id="188274at2"/>
<feature type="domain" description="SWIM-type" evidence="3">
    <location>
        <begin position="117"/>
        <end position="148"/>
    </location>
</feature>
<keyword evidence="1" id="KW-0863">Zinc-finger</keyword>
<gene>
    <name evidence="4" type="ORF">QH73_0008950</name>
</gene>
<sequence length="283" mass="31849">MTTSQSFQASREWWSQRWLDLLDSYRFKKRLERGRTYARQGNILSIKFEGSQVLARVQGTDPEPYKVSLYLEKFDDEQWGYVVETMSQKAVYAAKLLAGEMPQNIEEVFTANGLSLFPFTLSEVKSRCSCPDKANPCKHVAAVYYQLGDRFSEDPFVLFQLRGRTKDEVLTSLREFRSQEEKSKVKSQKSKFPDSHSATPGSRLPTASFWQYNESLDPSLVVIAPSLSGETVLDVLGEIPVAELETDEGDRGDATASGMVQKYLTDIYQQASQQAAIAAMSTG</sequence>
<keyword evidence="5" id="KW-1185">Reference proteome</keyword>
<keyword evidence="1" id="KW-0479">Metal-binding</keyword>
<dbReference type="GO" id="GO:0008270">
    <property type="term" value="F:zinc ion binding"/>
    <property type="evidence" value="ECO:0007669"/>
    <property type="project" value="UniProtKB-KW"/>
</dbReference>
<accession>A0A9X5I4D4</accession>
<dbReference type="EMBL" id="JTJC03000002">
    <property type="protein sequence ID" value="NHC34786.1"/>
    <property type="molecule type" value="Genomic_DNA"/>
</dbReference>
<organism evidence="4 5">
    <name type="scientific">Scytonema millei VB511283</name>
    <dbReference type="NCBI Taxonomy" id="1245923"/>
    <lineage>
        <taxon>Bacteria</taxon>
        <taxon>Bacillati</taxon>
        <taxon>Cyanobacteriota</taxon>
        <taxon>Cyanophyceae</taxon>
        <taxon>Nostocales</taxon>
        <taxon>Scytonemataceae</taxon>
        <taxon>Scytonema</taxon>
    </lineage>
</organism>
<dbReference type="Pfam" id="PF04434">
    <property type="entry name" value="SWIM"/>
    <property type="match status" value="1"/>
</dbReference>
<dbReference type="PANTHER" id="PTHR38133">
    <property type="entry name" value="SLR1429 PROTEIN"/>
    <property type="match status" value="1"/>
</dbReference>
<dbReference type="RefSeq" id="WP_039716697.1">
    <property type="nucleotide sequence ID" value="NZ_JTJC03000002.1"/>
</dbReference>
<comment type="caution">
    <text evidence="4">The sequence shown here is derived from an EMBL/GenBank/DDBJ whole genome shotgun (WGS) entry which is preliminary data.</text>
</comment>
<dbReference type="PANTHER" id="PTHR38133:SF1">
    <property type="entry name" value="SLR1429 PROTEIN"/>
    <property type="match status" value="1"/>
</dbReference>
<feature type="region of interest" description="Disordered" evidence="2">
    <location>
        <begin position="181"/>
        <end position="203"/>
    </location>
</feature>
<evidence type="ECO:0000256" key="2">
    <source>
        <dbReference type="SAM" id="MobiDB-lite"/>
    </source>
</evidence>
<dbReference type="Proteomes" id="UP000031532">
    <property type="component" value="Unassembled WGS sequence"/>
</dbReference>
<evidence type="ECO:0000313" key="5">
    <source>
        <dbReference type="Proteomes" id="UP000031532"/>
    </source>
</evidence>